<sequence length="113" mass="13296">MKQNSERVTTVPDFIQKLSKEIEKYKKGNKEFESLIELFKQWEELADKKDKTTYEINKVLAVKCYKNKKLSLGQCAELAEMSESDFIKYLGKQKICIFNFDSEKELLEDIKNA</sequence>
<protein>
    <submittedName>
        <fullName evidence="1">Uncharacterized protein family (UPF0175)</fullName>
    </submittedName>
</protein>
<dbReference type="RefSeq" id="WP_083599563.1">
    <property type="nucleotide sequence ID" value="NZ_FQXO01000046.1"/>
</dbReference>
<name>A0A1M5V0J3_9FIRM</name>
<reference evidence="2" key="1">
    <citation type="submission" date="2016-11" db="EMBL/GenBank/DDBJ databases">
        <authorList>
            <person name="Varghese N."/>
            <person name="Submissions S."/>
        </authorList>
    </citation>
    <scope>NUCLEOTIDE SEQUENCE [LARGE SCALE GENOMIC DNA]</scope>
    <source>
        <strain evidence="2">DSM 13643</strain>
    </source>
</reference>
<accession>A0A1M5V0J3</accession>
<dbReference type="InterPro" id="IPR005368">
    <property type="entry name" value="UPF0175"/>
</dbReference>
<dbReference type="EMBL" id="FQXO01000046">
    <property type="protein sequence ID" value="SHH68775.1"/>
    <property type="molecule type" value="Genomic_DNA"/>
</dbReference>
<dbReference type="AlphaFoldDB" id="A0A1M5V0J3"/>
<organism evidence="1 2">
    <name type="scientific">Caloranaerobacter azorensis DSM 13643</name>
    <dbReference type="NCBI Taxonomy" id="1121264"/>
    <lineage>
        <taxon>Bacteria</taxon>
        <taxon>Bacillati</taxon>
        <taxon>Bacillota</taxon>
        <taxon>Tissierellia</taxon>
        <taxon>Tissierellales</taxon>
        <taxon>Thermohalobacteraceae</taxon>
        <taxon>Caloranaerobacter</taxon>
    </lineage>
</organism>
<keyword evidence="2" id="KW-1185">Reference proteome</keyword>
<evidence type="ECO:0000313" key="2">
    <source>
        <dbReference type="Proteomes" id="UP000183967"/>
    </source>
</evidence>
<dbReference type="Pfam" id="PF03683">
    <property type="entry name" value="UPF0175"/>
    <property type="match status" value="1"/>
</dbReference>
<dbReference type="OrthoDB" id="1716868at2"/>
<dbReference type="Proteomes" id="UP000183967">
    <property type="component" value="Unassembled WGS sequence"/>
</dbReference>
<gene>
    <name evidence="1" type="ORF">SAMN02745135_01675</name>
</gene>
<evidence type="ECO:0000313" key="1">
    <source>
        <dbReference type="EMBL" id="SHH68775.1"/>
    </source>
</evidence>
<proteinExistence type="predicted"/>